<protein>
    <submittedName>
        <fullName evidence="1">Sel1 repeat family protein</fullName>
    </submittedName>
</protein>
<organism evidence="1 2">
    <name type="scientific">Paraburkholderia sprentiae WSM5005</name>
    <dbReference type="NCBI Taxonomy" id="754502"/>
    <lineage>
        <taxon>Bacteria</taxon>
        <taxon>Pseudomonadati</taxon>
        <taxon>Pseudomonadota</taxon>
        <taxon>Betaproteobacteria</taxon>
        <taxon>Burkholderiales</taxon>
        <taxon>Burkholderiaceae</taxon>
        <taxon>Paraburkholderia</taxon>
    </lineage>
</organism>
<keyword evidence="2" id="KW-1185">Reference proteome</keyword>
<accession>A0ACA8AX25</accession>
<geneLocation type="plasmid" evidence="1 2">
    <name>pl3WSM5005</name>
</geneLocation>
<name>A0ACA8AX25_9BURK</name>
<reference evidence="1" key="2">
    <citation type="submission" date="2021-06" db="EMBL/GenBank/DDBJ databases">
        <authorList>
            <person name="Rogers T.H."/>
            <person name="Ramsay J.P."/>
            <person name="Wang P."/>
            <person name="Terpolilli J."/>
        </authorList>
    </citation>
    <scope>NUCLEOTIDE SEQUENCE</scope>
    <source>
        <strain evidence="1">WSM5005</strain>
        <plasmid evidence="1">pl3WSM5005</plasmid>
    </source>
</reference>
<keyword evidence="1" id="KW-0614">Plasmid</keyword>
<gene>
    <name evidence="1" type="ORF">BJG93_34740</name>
</gene>
<sequence length="117" mass="12553">MKHMKLKQAVIVLAVALVAASPAVAQQQASDQCEQNPAYRHGLQKYVKGDFQGTLADVQPLADDGDACGQWLLGQMYNFGQGVPKDHSKFVELVGKSAAQGYSKARGQAYAMGLNTK</sequence>
<reference evidence="1" key="1">
    <citation type="submission" date="2016-09" db="EMBL/GenBank/DDBJ databases">
        <title>The Complete Genome of Burkholderia sprentiae wsm5005.</title>
        <authorList>
            <person name="De Meyer S."/>
            <person name="Wang P."/>
            <person name="Terpolilli J."/>
        </authorList>
    </citation>
    <scope>NUCLEOTIDE SEQUENCE</scope>
    <source>
        <strain evidence="1">WSM5005</strain>
        <plasmid evidence="1">pl3WSM5005</plasmid>
    </source>
</reference>
<proteinExistence type="predicted"/>
<evidence type="ECO:0000313" key="2">
    <source>
        <dbReference type="Proteomes" id="UP000179860"/>
    </source>
</evidence>
<dbReference type="EMBL" id="CP017564">
    <property type="protein sequence ID" value="APA90272.1"/>
    <property type="molecule type" value="Genomic_DNA"/>
</dbReference>
<evidence type="ECO:0000313" key="1">
    <source>
        <dbReference type="EMBL" id="APA90272.1"/>
    </source>
</evidence>
<dbReference type="Proteomes" id="UP000179860">
    <property type="component" value="Plasmid pl3WSM5005"/>
</dbReference>